<organism evidence="2 3">
    <name type="scientific">Gymnopus androsaceus JB14</name>
    <dbReference type="NCBI Taxonomy" id="1447944"/>
    <lineage>
        <taxon>Eukaryota</taxon>
        <taxon>Fungi</taxon>
        <taxon>Dikarya</taxon>
        <taxon>Basidiomycota</taxon>
        <taxon>Agaricomycotina</taxon>
        <taxon>Agaricomycetes</taxon>
        <taxon>Agaricomycetidae</taxon>
        <taxon>Agaricales</taxon>
        <taxon>Marasmiineae</taxon>
        <taxon>Omphalotaceae</taxon>
        <taxon>Gymnopus</taxon>
    </lineage>
</organism>
<dbReference type="EMBL" id="ML769460">
    <property type="protein sequence ID" value="KAE9400133.1"/>
    <property type="molecule type" value="Genomic_DNA"/>
</dbReference>
<dbReference type="InterPro" id="IPR019039">
    <property type="entry name" value="T4-Rnl1-like_N"/>
</dbReference>
<sequence>MAARVLVVETNTGAVVSRAFSKFFNYHEGNAYKPTGDELVVKVEEKLDGSIISLFWYKHQWILTSKSRFDSVHVKMAQEVLDKKYPRVTKTLPTDRTYVFELIHPENSTQLVYAYMDLVLLSVIGKDGSEPPPEFDWSVYPFPRPVMNEISITDLNAVRRLNRVNEEGFVVKFYLGNDSLHPQRIKVKFESFLDLIKSKNYHNPKELKELYIRKRNMIYTFDEEEVKNRMAEQKKVYFEGLRRIADDFGGEKWVSGVLDVWSKIDSVFVEDETELRRAIAKLVDEGFGEHIGTRDSEIKRRFAQRIMQEQAMSKYKNVLFIWISGVGIDRQVSAFSASVRVPMKEMDGVELKYV</sequence>
<evidence type="ECO:0000313" key="3">
    <source>
        <dbReference type="Proteomes" id="UP000799118"/>
    </source>
</evidence>
<feature type="domain" description="T4 RNA ligase 1-like N-terminal" evidence="1">
    <location>
        <begin position="3"/>
        <end position="117"/>
    </location>
</feature>
<proteinExistence type="predicted"/>
<keyword evidence="3" id="KW-1185">Reference proteome</keyword>
<protein>
    <recommendedName>
        <fullName evidence="1">T4 RNA ligase 1-like N-terminal domain-containing protein</fullName>
    </recommendedName>
</protein>
<dbReference type="Pfam" id="PF09511">
    <property type="entry name" value="RNA_lig_T4_1"/>
    <property type="match status" value="1"/>
</dbReference>
<reference evidence="2" key="1">
    <citation type="journal article" date="2019" name="Environ. Microbiol.">
        <title>Fungal ecological strategies reflected in gene transcription - a case study of two litter decomposers.</title>
        <authorList>
            <person name="Barbi F."/>
            <person name="Kohler A."/>
            <person name="Barry K."/>
            <person name="Baskaran P."/>
            <person name="Daum C."/>
            <person name="Fauchery L."/>
            <person name="Ihrmark K."/>
            <person name="Kuo A."/>
            <person name="LaButti K."/>
            <person name="Lipzen A."/>
            <person name="Morin E."/>
            <person name="Grigoriev I.V."/>
            <person name="Henrissat B."/>
            <person name="Lindahl B."/>
            <person name="Martin F."/>
        </authorList>
    </citation>
    <scope>NUCLEOTIDE SEQUENCE</scope>
    <source>
        <strain evidence="2">JB14</strain>
    </source>
</reference>
<gene>
    <name evidence="2" type="ORF">BT96DRAFT_658591</name>
</gene>
<dbReference type="OrthoDB" id="3217513at2759"/>
<accession>A0A6A4HQ80</accession>
<dbReference type="AlphaFoldDB" id="A0A6A4HQ80"/>
<evidence type="ECO:0000259" key="1">
    <source>
        <dbReference type="Pfam" id="PF09511"/>
    </source>
</evidence>
<evidence type="ECO:0000313" key="2">
    <source>
        <dbReference type="EMBL" id="KAE9400133.1"/>
    </source>
</evidence>
<name>A0A6A4HQ80_9AGAR</name>
<dbReference type="Proteomes" id="UP000799118">
    <property type="component" value="Unassembled WGS sequence"/>
</dbReference>